<sequence length="90" mass="10587">MCGVSRTRREEEEEEEEERRVATVRAEARSNLEEGTPIEFQEADPLKRSTPSLESARVLSVWGVGEEKKKKRKKKKRRRIKEGWPRHGLQ</sequence>
<feature type="compositionally biased region" description="Basic and acidic residues" evidence="1">
    <location>
        <begin position="18"/>
        <end position="32"/>
    </location>
</feature>
<organism evidence="2 3">
    <name type="scientific">Musa balbisiana</name>
    <name type="common">Banana</name>
    <dbReference type="NCBI Taxonomy" id="52838"/>
    <lineage>
        <taxon>Eukaryota</taxon>
        <taxon>Viridiplantae</taxon>
        <taxon>Streptophyta</taxon>
        <taxon>Embryophyta</taxon>
        <taxon>Tracheophyta</taxon>
        <taxon>Spermatophyta</taxon>
        <taxon>Magnoliopsida</taxon>
        <taxon>Liliopsida</taxon>
        <taxon>Zingiberales</taxon>
        <taxon>Musaceae</taxon>
        <taxon>Musa</taxon>
    </lineage>
</organism>
<dbReference type="Proteomes" id="UP000317650">
    <property type="component" value="Chromosome 9"/>
</dbReference>
<protein>
    <submittedName>
        <fullName evidence="2">Uncharacterized protein</fullName>
    </submittedName>
</protein>
<gene>
    <name evidence="2" type="ORF">C4D60_Mb09t19290</name>
</gene>
<accession>A0A4S8IHL5</accession>
<evidence type="ECO:0000313" key="2">
    <source>
        <dbReference type="EMBL" id="THU47783.1"/>
    </source>
</evidence>
<comment type="caution">
    <text evidence="2">The sequence shown here is derived from an EMBL/GenBank/DDBJ whole genome shotgun (WGS) entry which is preliminary data.</text>
</comment>
<keyword evidence="3" id="KW-1185">Reference proteome</keyword>
<feature type="region of interest" description="Disordered" evidence="1">
    <location>
        <begin position="1"/>
        <end position="54"/>
    </location>
</feature>
<dbReference type="AlphaFoldDB" id="A0A4S8IHL5"/>
<dbReference type="EMBL" id="PYDT01000010">
    <property type="protein sequence ID" value="THU47783.1"/>
    <property type="molecule type" value="Genomic_DNA"/>
</dbReference>
<evidence type="ECO:0000313" key="3">
    <source>
        <dbReference type="Proteomes" id="UP000317650"/>
    </source>
</evidence>
<reference evidence="2 3" key="1">
    <citation type="journal article" date="2019" name="Nat. Plants">
        <title>Genome sequencing of Musa balbisiana reveals subgenome evolution and function divergence in polyploid bananas.</title>
        <authorList>
            <person name="Yao X."/>
        </authorList>
    </citation>
    <scope>NUCLEOTIDE SEQUENCE [LARGE SCALE GENOMIC DNA]</scope>
    <source>
        <strain evidence="3">cv. DH-PKW</strain>
        <tissue evidence="2">Leaves</tissue>
    </source>
</reference>
<evidence type="ECO:0000256" key="1">
    <source>
        <dbReference type="SAM" id="MobiDB-lite"/>
    </source>
</evidence>
<feature type="region of interest" description="Disordered" evidence="1">
    <location>
        <begin position="66"/>
        <end position="90"/>
    </location>
</feature>
<feature type="compositionally biased region" description="Basic residues" evidence="1">
    <location>
        <begin position="69"/>
        <end position="80"/>
    </location>
</feature>
<name>A0A4S8IHL5_MUSBA</name>
<proteinExistence type="predicted"/>
<feature type="compositionally biased region" description="Basic and acidic residues" evidence="1">
    <location>
        <begin position="81"/>
        <end position="90"/>
    </location>
</feature>